<dbReference type="InterPro" id="IPR056884">
    <property type="entry name" value="NPHP3-like_N"/>
</dbReference>
<evidence type="ECO:0000259" key="3">
    <source>
        <dbReference type="Pfam" id="PF22939"/>
    </source>
</evidence>
<evidence type="ECO:0000256" key="1">
    <source>
        <dbReference type="ARBA" id="ARBA00022737"/>
    </source>
</evidence>
<dbReference type="InterPro" id="IPR056125">
    <property type="entry name" value="DUF7708"/>
</dbReference>
<dbReference type="Pfam" id="PF22939">
    <property type="entry name" value="WHD_GPIID"/>
    <property type="match status" value="1"/>
</dbReference>
<evidence type="ECO:0008006" key="8">
    <source>
        <dbReference type="Google" id="ProtNLM"/>
    </source>
</evidence>
<proteinExistence type="predicted"/>
<dbReference type="Proteomes" id="UP001172673">
    <property type="component" value="Unassembled WGS sequence"/>
</dbReference>
<dbReference type="Gene3D" id="3.40.50.300">
    <property type="entry name" value="P-loop containing nucleotide triphosphate hydrolases"/>
    <property type="match status" value="1"/>
</dbReference>
<protein>
    <recommendedName>
        <fullName evidence="8">NACHT domain-containing protein</fullName>
    </recommendedName>
</protein>
<dbReference type="InterPro" id="IPR027417">
    <property type="entry name" value="P-loop_NTPase"/>
</dbReference>
<dbReference type="PANTHER" id="PTHR10039:SF14">
    <property type="entry name" value="NACHT DOMAIN-CONTAINING PROTEIN"/>
    <property type="match status" value="1"/>
</dbReference>
<feature type="region of interest" description="Disordered" evidence="2">
    <location>
        <begin position="974"/>
        <end position="1023"/>
    </location>
</feature>
<name>A0AA38WPD5_9EURO</name>
<dbReference type="SUPFAM" id="SSF52540">
    <property type="entry name" value="P-loop containing nucleoside triphosphate hydrolases"/>
    <property type="match status" value="1"/>
</dbReference>
<dbReference type="EMBL" id="JAPDRK010000029">
    <property type="protein sequence ID" value="KAJ9602077.1"/>
    <property type="molecule type" value="Genomic_DNA"/>
</dbReference>
<dbReference type="Pfam" id="PF24883">
    <property type="entry name" value="NPHP3_N"/>
    <property type="match status" value="1"/>
</dbReference>
<evidence type="ECO:0000256" key="2">
    <source>
        <dbReference type="SAM" id="MobiDB-lite"/>
    </source>
</evidence>
<accession>A0AA38WPD5</accession>
<reference evidence="6" key="1">
    <citation type="submission" date="2022-10" db="EMBL/GenBank/DDBJ databases">
        <title>Culturing micro-colonial fungi from biological soil crusts in the Mojave desert and describing Neophaeococcomyces mojavensis, and introducing the new genera and species Taxawa tesnikishii.</title>
        <authorList>
            <person name="Kurbessoian T."/>
            <person name="Stajich J.E."/>
        </authorList>
    </citation>
    <scope>NUCLEOTIDE SEQUENCE</scope>
    <source>
        <strain evidence="6">TK_41</strain>
    </source>
</reference>
<evidence type="ECO:0000259" key="4">
    <source>
        <dbReference type="Pfam" id="PF24809"/>
    </source>
</evidence>
<feature type="domain" description="GPI inositol-deacylase winged helix" evidence="3">
    <location>
        <begin position="542"/>
        <end position="627"/>
    </location>
</feature>
<gene>
    <name evidence="6" type="ORF">H2200_013437</name>
</gene>
<dbReference type="Pfam" id="PF24809">
    <property type="entry name" value="DUF7708"/>
    <property type="match status" value="1"/>
</dbReference>
<dbReference type="PANTHER" id="PTHR10039">
    <property type="entry name" value="AMELOGENIN"/>
    <property type="match status" value="1"/>
</dbReference>
<feature type="compositionally biased region" description="Polar residues" evidence="2">
    <location>
        <begin position="872"/>
        <end position="887"/>
    </location>
</feature>
<evidence type="ECO:0000259" key="5">
    <source>
        <dbReference type="Pfam" id="PF24883"/>
    </source>
</evidence>
<comment type="caution">
    <text evidence="6">The sequence shown here is derived from an EMBL/GenBank/DDBJ whole genome shotgun (WGS) entry which is preliminary data.</text>
</comment>
<dbReference type="InterPro" id="IPR054471">
    <property type="entry name" value="GPIID_WHD"/>
</dbReference>
<keyword evidence="7" id="KW-1185">Reference proteome</keyword>
<sequence>MSATQQPEKPFSGALRQWMSEVERKKGPFYELVLAAQNTPSIRSGQEECTKWARDLSNYIEELQKRRRDESKFIQLCTKLEPFVNSIAQLMKICGTVAQAAPFEVGIAFAGAQIVLQLAAKQAATFDKMVEIMAEIARNLRCYDKFSVAYETSEEVCQLLIDAYKTIIGFWHRASQILSRSSLRNLATNVIKPIDVEWKTCLENLQRNSMAVLALAQATSALEFRERQKLDLTEKIAKWIIGGEDASKLRFQSDLTESRNIRQAGTCDWIFEQPSFKSWFKANKSAVVWYNAPPGSGKTVLSASIAHHLSASGNQIVYYRFSFDDSTRKSPLTALRSIALQLRTIMSKIPVQVEECYNKEIDHHAYHLEDPEIATQVVEAFIEQMPRVHIIVDGLDECYDKRYTIEKALEMFRRLVQFPTYGITKWFFTSRDEPIIRDTMMNKLQATEITPPQGAIMNDIATFLDAHGKKLALKKCADCVQYWTAASEENFLYSKLMFDILCGDGVTCSDEIHDELQKFPPGLTGCYTRCLESLTRRKEPERNLARRMFLFLVCAAKPLTLSELCNALAIKLEDETEDHQQGRVPTLETIKLLGGSLIRVEESQSANLNDRRVKFVHKSVLDFFKDDPDRLGIGKERTDLRRFFINEKEGNLELGRNCLKYLRYKPYQRKVDIPAVLADDDENAFLKYSAAFWFEHLNNVEHSMELFSEVRSLIESPAFWTCLAVQVKVRPHLFARYTSSHGVIFELGLERGELGKDDYTMIPLPDWVEHYKPDGHNFARVLHDFVREWHEVLVSHPEAASLCQMDQTGRSLFSGLASSMSKNVRMSTIKVPPKASDVALAGAYFEKSKVHARVTYLEANTAHWQEGPISANEPSKSGTVPTVESQQGTMGRLIRYGGGSQSSSSSGSTSWSISLHDLEVERYDVNTQVFPSPDSRYMSNEWDDASTQWRLVTESGSATEYGSALAFHLATASSEARRKAETDSGYDSASDSDLDSDSKTSSWSDSEDDGDGPINDGKMKDKSDTGVHSALVTDCLMICCNGEEPLRILWTVPANDRLQVSCAFHPSRKIAVFSQHLDELQIVHFAEGETFHRLMEEPAGARASASIYCREMRFSRCGQYLYYLLVTIADRGDVGSTCEVFLSVFPFTESSRNDVLQPCTEVQRLTYKFGAPTSRLRTPYILSCWDADSLFLCLPLLSCNPKLVRFSLASKGQDLPIQTLANSIFFPSSTPCRNPRILYRSSRSEKKDILVLALDSLGEVSEEGDNGYLPAVIEWKIDKEKGWKVWDEATDGEEPALMEYNRTYAQLRGTFIDADRRFNVVVRSGLNWTKKAFLSCA</sequence>
<evidence type="ECO:0000313" key="6">
    <source>
        <dbReference type="EMBL" id="KAJ9602077.1"/>
    </source>
</evidence>
<feature type="domain" description="Nephrocystin 3-like N-terminal" evidence="5">
    <location>
        <begin position="265"/>
        <end position="431"/>
    </location>
</feature>
<feature type="domain" description="DUF7708" evidence="4">
    <location>
        <begin position="80"/>
        <end position="223"/>
    </location>
</feature>
<keyword evidence="1" id="KW-0677">Repeat</keyword>
<organism evidence="6 7">
    <name type="scientific">Cladophialophora chaetospira</name>
    <dbReference type="NCBI Taxonomy" id="386627"/>
    <lineage>
        <taxon>Eukaryota</taxon>
        <taxon>Fungi</taxon>
        <taxon>Dikarya</taxon>
        <taxon>Ascomycota</taxon>
        <taxon>Pezizomycotina</taxon>
        <taxon>Eurotiomycetes</taxon>
        <taxon>Chaetothyriomycetidae</taxon>
        <taxon>Chaetothyriales</taxon>
        <taxon>Herpotrichiellaceae</taxon>
        <taxon>Cladophialophora</taxon>
    </lineage>
</organism>
<evidence type="ECO:0000313" key="7">
    <source>
        <dbReference type="Proteomes" id="UP001172673"/>
    </source>
</evidence>
<feature type="region of interest" description="Disordered" evidence="2">
    <location>
        <begin position="867"/>
        <end position="887"/>
    </location>
</feature>